<dbReference type="EMBL" id="JMCC02000093">
    <property type="protein sequence ID" value="KIG13530.1"/>
    <property type="molecule type" value="Genomic_DNA"/>
</dbReference>
<name>A0A0C2CVC0_9BACT</name>
<dbReference type="Proteomes" id="UP000031599">
    <property type="component" value="Unassembled WGS sequence"/>
</dbReference>
<dbReference type="Gene3D" id="1.10.10.10">
    <property type="entry name" value="Winged helix-like DNA-binding domain superfamily/Winged helix DNA-binding domain"/>
    <property type="match status" value="1"/>
</dbReference>
<gene>
    <name evidence="7" type="ORF">DB30_07978</name>
</gene>
<evidence type="ECO:0000256" key="1">
    <source>
        <dbReference type="ARBA" id="ARBA00022603"/>
    </source>
</evidence>
<dbReference type="PIRSF" id="PIRSF005739">
    <property type="entry name" value="O-mtase"/>
    <property type="match status" value="1"/>
</dbReference>
<dbReference type="Pfam" id="PF00891">
    <property type="entry name" value="Methyltransf_2"/>
    <property type="match status" value="1"/>
</dbReference>
<dbReference type="InterPro" id="IPR029063">
    <property type="entry name" value="SAM-dependent_MTases_sf"/>
</dbReference>
<accession>A0A0C2CVC0</accession>
<comment type="caution">
    <text evidence="7">The sequence shown here is derived from an EMBL/GenBank/DDBJ whole genome shotgun (WGS) entry which is preliminary data.</text>
</comment>
<sequence length="333" mass="35542">MQMVMGAWVSSAISGITRLHIPDLLAEHGPCTAAQLVERSAAKLDAGALERALRACASLGLFSESAEGVFGLTPLSEVLTRRSPASVKGIAEMFGASWWKVWGGFAEAVETGASQATAQLGMEYWEYCNANPAELLAFGEAMKSNSHRSTLGLLAHCDFSGAQTVVDIAGGLGHLAVALLERYPNLRGVLLDLPTIAPLAKRHLDTVDAGVRERVEICGGDMFESVPPGDVYVMKHIIHDWDDARCIKLLNNCRASMIGSGRVICVDAVLPAMGDTTATPAKLLDLNMLVSFQGKERTRTQWEGLYAAAGMKIESVTPLQDNFGTSIIVGTLV</sequence>
<dbReference type="SUPFAM" id="SSF53335">
    <property type="entry name" value="S-adenosyl-L-methionine-dependent methyltransferases"/>
    <property type="match status" value="1"/>
</dbReference>
<evidence type="ECO:0000256" key="4">
    <source>
        <dbReference type="PIRSR" id="PIRSR005739-1"/>
    </source>
</evidence>
<dbReference type="InterPro" id="IPR012967">
    <property type="entry name" value="COMT_dimerisation"/>
</dbReference>
<dbReference type="InterPro" id="IPR016461">
    <property type="entry name" value="COMT-like"/>
</dbReference>
<organism evidence="7 8">
    <name type="scientific">Enhygromyxa salina</name>
    <dbReference type="NCBI Taxonomy" id="215803"/>
    <lineage>
        <taxon>Bacteria</taxon>
        <taxon>Pseudomonadati</taxon>
        <taxon>Myxococcota</taxon>
        <taxon>Polyangia</taxon>
        <taxon>Nannocystales</taxon>
        <taxon>Nannocystaceae</taxon>
        <taxon>Enhygromyxa</taxon>
    </lineage>
</organism>
<protein>
    <submittedName>
        <fullName evidence="7">O-methyltransferase</fullName>
    </submittedName>
</protein>
<reference evidence="7 8" key="1">
    <citation type="submission" date="2014-12" db="EMBL/GenBank/DDBJ databases">
        <title>Genome assembly of Enhygromyxa salina DSM 15201.</title>
        <authorList>
            <person name="Sharma G."/>
            <person name="Subramanian S."/>
        </authorList>
    </citation>
    <scope>NUCLEOTIDE SEQUENCE [LARGE SCALE GENOMIC DNA]</scope>
    <source>
        <strain evidence="7 8">DSM 15201</strain>
    </source>
</reference>
<dbReference type="SUPFAM" id="SSF46785">
    <property type="entry name" value="Winged helix' DNA-binding domain"/>
    <property type="match status" value="1"/>
</dbReference>
<keyword evidence="1 7" id="KW-0489">Methyltransferase</keyword>
<dbReference type="Gene3D" id="3.40.50.150">
    <property type="entry name" value="Vaccinia Virus protein VP39"/>
    <property type="match status" value="1"/>
</dbReference>
<keyword evidence="2 7" id="KW-0808">Transferase</keyword>
<dbReference type="Pfam" id="PF08100">
    <property type="entry name" value="Dimerisation"/>
    <property type="match status" value="1"/>
</dbReference>
<evidence type="ECO:0000256" key="2">
    <source>
        <dbReference type="ARBA" id="ARBA00022679"/>
    </source>
</evidence>
<dbReference type="InterPro" id="IPR001077">
    <property type="entry name" value="COMT_C"/>
</dbReference>
<dbReference type="InterPro" id="IPR036388">
    <property type="entry name" value="WH-like_DNA-bd_sf"/>
</dbReference>
<evidence type="ECO:0000313" key="7">
    <source>
        <dbReference type="EMBL" id="KIG13530.1"/>
    </source>
</evidence>
<dbReference type="PANTHER" id="PTHR43712:SF2">
    <property type="entry name" value="O-METHYLTRANSFERASE CICE"/>
    <property type="match status" value="1"/>
</dbReference>
<evidence type="ECO:0000259" key="6">
    <source>
        <dbReference type="Pfam" id="PF08100"/>
    </source>
</evidence>
<feature type="domain" description="O-methyltransferase dimerisation" evidence="6">
    <location>
        <begin position="1"/>
        <end position="81"/>
    </location>
</feature>
<feature type="active site" description="Proton acceptor" evidence="4">
    <location>
        <position position="239"/>
    </location>
</feature>
<dbReference type="PROSITE" id="PS51683">
    <property type="entry name" value="SAM_OMT_II"/>
    <property type="match status" value="1"/>
</dbReference>
<evidence type="ECO:0000313" key="8">
    <source>
        <dbReference type="Proteomes" id="UP000031599"/>
    </source>
</evidence>
<dbReference type="AlphaFoldDB" id="A0A0C2CVC0"/>
<evidence type="ECO:0000256" key="3">
    <source>
        <dbReference type="ARBA" id="ARBA00022691"/>
    </source>
</evidence>
<dbReference type="GO" id="GO:0008171">
    <property type="term" value="F:O-methyltransferase activity"/>
    <property type="evidence" value="ECO:0007669"/>
    <property type="project" value="InterPro"/>
</dbReference>
<evidence type="ECO:0000259" key="5">
    <source>
        <dbReference type="Pfam" id="PF00891"/>
    </source>
</evidence>
<dbReference type="GO" id="GO:0032259">
    <property type="term" value="P:methylation"/>
    <property type="evidence" value="ECO:0007669"/>
    <property type="project" value="UniProtKB-KW"/>
</dbReference>
<feature type="domain" description="O-methyltransferase C-terminal" evidence="5">
    <location>
        <begin position="102"/>
        <end position="311"/>
    </location>
</feature>
<dbReference type="GO" id="GO:0046983">
    <property type="term" value="F:protein dimerization activity"/>
    <property type="evidence" value="ECO:0007669"/>
    <property type="project" value="InterPro"/>
</dbReference>
<proteinExistence type="predicted"/>
<dbReference type="PANTHER" id="PTHR43712">
    <property type="entry name" value="PUTATIVE (AFU_ORTHOLOGUE AFUA_4G14580)-RELATED"/>
    <property type="match status" value="1"/>
</dbReference>
<keyword evidence="3" id="KW-0949">S-adenosyl-L-methionine</keyword>
<dbReference type="InterPro" id="IPR036390">
    <property type="entry name" value="WH_DNA-bd_sf"/>
</dbReference>